<dbReference type="InterPro" id="IPR036259">
    <property type="entry name" value="MFS_trans_sf"/>
</dbReference>
<protein>
    <recommendedName>
        <fullName evidence="12">Kazal-like domain-containing protein</fullName>
    </recommendedName>
</protein>
<feature type="transmembrane region" description="Helical" evidence="11">
    <location>
        <begin position="512"/>
        <end position="537"/>
    </location>
</feature>
<dbReference type="InterPro" id="IPR002350">
    <property type="entry name" value="Kazal_dom"/>
</dbReference>
<feature type="transmembrane region" description="Helical" evidence="11">
    <location>
        <begin position="935"/>
        <end position="952"/>
    </location>
</feature>
<evidence type="ECO:0000256" key="11">
    <source>
        <dbReference type="SAM" id="Phobius"/>
    </source>
</evidence>
<dbReference type="PANTHER" id="PTHR11388">
    <property type="entry name" value="ORGANIC ANION TRANSPORTER"/>
    <property type="match status" value="1"/>
</dbReference>
<feature type="transmembrane region" description="Helical" evidence="11">
    <location>
        <begin position="204"/>
        <end position="225"/>
    </location>
</feature>
<feature type="transmembrane region" description="Helical" evidence="11">
    <location>
        <begin position="342"/>
        <end position="362"/>
    </location>
</feature>
<dbReference type="InterPro" id="IPR011990">
    <property type="entry name" value="TPR-like_helical_dom_sf"/>
</dbReference>
<evidence type="ECO:0000256" key="8">
    <source>
        <dbReference type="ARBA" id="ARBA00022989"/>
    </source>
</evidence>
<evidence type="ECO:0000256" key="3">
    <source>
        <dbReference type="ARBA" id="ARBA00022475"/>
    </source>
</evidence>
<feature type="transmembrane region" description="Helical" evidence="11">
    <location>
        <begin position="63"/>
        <end position="85"/>
    </location>
</feature>
<dbReference type="InterPro" id="IPR002893">
    <property type="entry name" value="Znf_MYND"/>
</dbReference>
<feature type="transmembrane region" description="Helical" evidence="11">
    <location>
        <begin position="245"/>
        <end position="266"/>
    </location>
</feature>
<evidence type="ECO:0000259" key="12">
    <source>
        <dbReference type="PROSITE" id="PS51465"/>
    </source>
</evidence>
<feature type="transmembrane region" description="Helical" evidence="11">
    <location>
        <begin position="868"/>
        <end position="888"/>
    </location>
</feature>
<keyword evidence="8 11" id="KW-1133">Transmembrane helix</keyword>
<dbReference type="GO" id="GO:0043252">
    <property type="term" value="P:sodium-independent organic anion transport"/>
    <property type="evidence" value="ECO:0007669"/>
    <property type="project" value="TreeGrafter"/>
</dbReference>
<dbReference type="InterPro" id="IPR046341">
    <property type="entry name" value="SET_dom_sf"/>
</dbReference>
<dbReference type="EMBL" id="JAPWDV010000001">
    <property type="protein sequence ID" value="KAJ6223779.1"/>
    <property type="molecule type" value="Genomic_DNA"/>
</dbReference>
<feature type="transmembrane region" description="Helical" evidence="11">
    <location>
        <begin position="28"/>
        <end position="51"/>
    </location>
</feature>
<keyword evidence="14" id="KW-1185">Reference proteome</keyword>
<evidence type="ECO:0000256" key="9">
    <source>
        <dbReference type="ARBA" id="ARBA00023136"/>
    </source>
</evidence>
<feature type="transmembrane region" description="Helical" evidence="11">
    <location>
        <begin position="756"/>
        <end position="774"/>
    </location>
</feature>
<dbReference type="Gene3D" id="2.170.270.10">
    <property type="entry name" value="SET domain"/>
    <property type="match status" value="1"/>
</dbReference>
<feature type="transmembrane region" description="Helical" evidence="11">
    <location>
        <begin position="158"/>
        <end position="183"/>
    </location>
</feature>
<accession>A0A9Q0RRF9</accession>
<dbReference type="Pfam" id="PF07648">
    <property type="entry name" value="Kazal_2"/>
    <property type="match status" value="1"/>
</dbReference>
<gene>
    <name evidence="13" type="ORF">RDWZM_002324</name>
</gene>
<evidence type="ECO:0000313" key="13">
    <source>
        <dbReference type="EMBL" id="KAJ6223779.1"/>
    </source>
</evidence>
<dbReference type="InterPro" id="IPR004156">
    <property type="entry name" value="OATP"/>
</dbReference>
<reference evidence="13" key="1">
    <citation type="submission" date="2022-12" db="EMBL/GenBank/DDBJ databases">
        <title>Genome assemblies of Blomia tropicalis.</title>
        <authorList>
            <person name="Cui Y."/>
        </authorList>
    </citation>
    <scope>NUCLEOTIDE SEQUENCE</scope>
    <source>
        <tissue evidence="13">Adult mites</tissue>
    </source>
</reference>
<dbReference type="GO" id="GO:0015347">
    <property type="term" value="F:sodium-independent organic anion transmembrane transporter activity"/>
    <property type="evidence" value="ECO:0007669"/>
    <property type="project" value="TreeGrafter"/>
</dbReference>
<dbReference type="InterPro" id="IPR036058">
    <property type="entry name" value="Kazal_dom_sf"/>
</dbReference>
<dbReference type="SUPFAM" id="SSF48452">
    <property type="entry name" value="TPR-like"/>
    <property type="match status" value="1"/>
</dbReference>
<dbReference type="Proteomes" id="UP001142055">
    <property type="component" value="Chromosome 1"/>
</dbReference>
<name>A0A9Q0RRF9_BLOTA</name>
<dbReference type="PROSITE" id="PS51465">
    <property type="entry name" value="KAZAL_2"/>
    <property type="match status" value="1"/>
</dbReference>
<evidence type="ECO:0000313" key="14">
    <source>
        <dbReference type="Proteomes" id="UP001142055"/>
    </source>
</evidence>
<feature type="transmembrane region" description="Helical" evidence="11">
    <location>
        <begin position="374"/>
        <end position="395"/>
    </location>
</feature>
<keyword evidence="10" id="KW-1015">Disulfide bond</keyword>
<feature type="transmembrane region" description="Helical" evidence="11">
    <location>
        <begin position="908"/>
        <end position="928"/>
    </location>
</feature>
<dbReference type="SUPFAM" id="SSF82199">
    <property type="entry name" value="SET domain"/>
    <property type="match status" value="1"/>
</dbReference>
<evidence type="ECO:0000256" key="10">
    <source>
        <dbReference type="ARBA" id="ARBA00023157"/>
    </source>
</evidence>
<feature type="transmembrane region" description="Helical" evidence="11">
    <location>
        <begin position="625"/>
        <end position="650"/>
    </location>
</feature>
<feature type="transmembrane region" description="Helical" evidence="11">
    <location>
        <begin position="718"/>
        <end position="744"/>
    </location>
</feature>
<feature type="transmembrane region" description="Helical" evidence="11">
    <location>
        <begin position="693"/>
        <end position="712"/>
    </location>
</feature>
<evidence type="ECO:0000256" key="7">
    <source>
        <dbReference type="ARBA" id="ARBA00022833"/>
    </source>
</evidence>
<feature type="transmembrane region" description="Helical" evidence="11">
    <location>
        <begin position="478"/>
        <end position="500"/>
    </location>
</feature>
<keyword evidence="3" id="KW-1003">Cell membrane</keyword>
<keyword evidence="4 11" id="KW-0812">Transmembrane</keyword>
<dbReference type="Gene3D" id="1.20.1250.20">
    <property type="entry name" value="MFS general substrate transporter like domains"/>
    <property type="match status" value="3"/>
</dbReference>
<keyword evidence="6" id="KW-0863">Zinc-finger</keyword>
<dbReference type="PROSITE" id="PS01360">
    <property type="entry name" value="ZF_MYND_1"/>
    <property type="match status" value="1"/>
</dbReference>
<feature type="transmembrane region" description="Helical" evidence="11">
    <location>
        <begin position="992"/>
        <end position="1011"/>
    </location>
</feature>
<feature type="transmembrane region" description="Helical" evidence="11">
    <location>
        <begin position="92"/>
        <end position="116"/>
    </location>
</feature>
<dbReference type="SUPFAM" id="SSF103473">
    <property type="entry name" value="MFS general substrate transporter"/>
    <property type="match status" value="2"/>
</dbReference>
<feature type="transmembrane region" description="Helical" evidence="11">
    <location>
        <begin position="299"/>
        <end position="322"/>
    </location>
</feature>
<dbReference type="SUPFAM" id="SSF100895">
    <property type="entry name" value="Kazal-type serine protease inhibitors"/>
    <property type="match status" value="1"/>
</dbReference>
<feature type="transmembrane region" description="Helical" evidence="11">
    <location>
        <begin position="815"/>
        <end position="838"/>
    </location>
</feature>
<feature type="transmembrane region" description="Helical" evidence="11">
    <location>
        <begin position="958"/>
        <end position="980"/>
    </location>
</feature>
<comment type="subcellular location">
    <subcellularLocation>
        <location evidence="1">Cell membrane</location>
        <topology evidence="1">Multi-pass membrane protein</topology>
    </subcellularLocation>
</comment>
<sequence>MSVEKRTLMGIGRWRPEWLQRFNNPHSLTLLVALLGVLQGSWFPYYIAIISTLEKRFSFDSKVTGFILIADNISQMILSPIIGYLGKRYNQAHLIGIGMIFVGLSAYINIIPYFVYGAGTNLISKNISNFDIGQFDLCTDKIKDDRCNSIDVNGNESYTFAIFCLWMASFVNGIGYTVFYTIGMPYVDDNVGKKNSSLHISVMTTFRMFAPTLGFLIASFCLKLYENPFVDPGIDNKDPRWVGAWWIGYLLIGTMTIIGTLPIFLFPHKLKGVVENHNRKVEVKRKLTFQDAWITTKRLLTNGLFMFQLVNGMFRLVGHLGYGINKPKYMEIQFRQSSSSASFFTGSVSIAVMAIGMMLGGIGIRTLKPSSRMIAIYLFIIELITLGGMFGSMFIQCPPPQFSSSSGQCIDDCSCSNQIYQPVCGADGKTNYLTPCFAGCHQFDRQKSKFSDCSCISNDSNGIATKGLCKDDCNAFPYYLGIFAITGIIGTTSRTGDYLLMLRSVDAEDKTFAMGLVSTIYCIFAYIPYPLIFGWIVDSTCLIWDKQCGKKGNCWLYDSEKFRIYFHATALIFIAIGTCFEIGTIALAGNIKDFYGDEEKKEREKNALKSDDQDKNKDPNDWLHVFYTILIVFNNFVYGFSVTIIGVTLVDLGHIYDVEMNKILYISMVIYGGLIFGSLSGWFYQNGWLQRQLTLVVMLFLCAIVMGCIPFYRSIAFAFPMLALNGVGMGVWVTACNSWLVELWPKANAMVLQINYVMYGIGTILAPLISAPFVHGNSVVNNHNETLTIDMRIDDLTIPYGINGFLQAIGMGLTISLFILLIDFKFVSVPLIFLILYFTKRYESKEKNQSTIDNKDDGNVIHWRRCKLAICGFSMAISVAAKIGYFTYSPAMFQYMEIHLTASDSAHVMSALSAAYTIGPLVTAFISIKLKQDYIISYHFAMILLSFILIFFGRDNIILIYLGSIGLGYGFSVLWPALFAFTELYLKMTDSISSIFSILFGIFNFIIPFILGETFNTNPLIKNLDTTNSIRVVSKKDKESKVKELPKWPADQSFNLTKNDYLILEKYLTKETTYNKKRIDKTIKDYIRSSCNAITRSYDQNVHTTLTVDLIKTLDNIFELKEEKNYVYDGYKGYYDKHGDVISKIVDIINPFKKSKKEPMIKFHIDEFNEEKSLKHRLTSMDRSLFIAILTVVILMKMSSFESVSSDTDSSLSNISDTKCDEPKSPTMMTTLNDLINVCNNAVELANKVECDLLDGHEKQIDQLKLSFNFDEWYKEHFLTSMKRFRSSQKHQQKSLQIAFDYQKMAEAYIGMRTSHRMFVQKAFDFINKAIKFAPHDEYKFLCECFIQRSTMHRYDDAFESALTDIEIALHFRPHSFTAITTKLDLLRKMDRQIDAYKFVDHVLNTEPMLSKGKRDRLMQIKTKLRMFATSNNETNILDVSNVEEDNLVKLDPRIKLIQNVNGRFGFEAIESIEKNEYVLHERPSLFSLKRDGLETRCLACWKECETTFWPCPNCSEVIFCSIKCSTSYSSTHESECGLLNLLNELDSTKVHMSQAYKFIQITGLERLINLDPTTWETNNGDDPFPLDEHYETLLDSERGRLVNEIQIKNWFITAQFDLCRLVYERSPSRTGTDLAKAIMLIALHIKQNRIEHEEMPNEKWFKLITIVSTLLSCISVYEYTWNDRTSSVSVGSSRKSISSFQCLFGSRIGHSCSSNAEWRFDGNYFTLKTTKTVNVGDPLNISFGINYHTTPSFYERQSTLNQFLMLCSCTHCMSDSRKHFCLRCCHCGGPVPWNETKLPHNRRCMVCERVCTNASNARYIERTLHSIRRCIWLVDHSDQLPSIEQQMCSLANYVHPNMIEFLATIRELGEKYLQFNQFEMAVEWFQWLSTEFNIQLTASDNGDLLKRFKHYDCWASAYVAYLNKSLVNVVDEHKMTCYMKVGSRIIDSMKTCLNQWIEKVEKDRVVVVESDGTLFNSLDYQSMATDSMKSSILDKTTRLSSICKGIVLENVTEQMSSGDKSSSANIPEIYLPEIYVTSSDQTSQQ</sequence>
<comment type="similarity">
    <text evidence="2">Belongs to the organo anion transporter (TC 2.A.60) family.</text>
</comment>
<dbReference type="GO" id="GO:0008270">
    <property type="term" value="F:zinc ion binding"/>
    <property type="evidence" value="ECO:0007669"/>
    <property type="project" value="UniProtKB-KW"/>
</dbReference>
<feature type="transmembrane region" description="Helical" evidence="11">
    <location>
        <begin position="662"/>
        <end position="684"/>
    </location>
</feature>
<dbReference type="CDD" id="cd17336">
    <property type="entry name" value="MFS_SLCO_OATP"/>
    <property type="match status" value="1"/>
</dbReference>
<proteinExistence type="inferred from homology"/>
<feature type="transmembrane region" description="Helical" evidence="11">
    <location>
        <begin position="564"/>
        <end position="591"/>
    </location>
</feature>
<dbReference type="PANTHER" id="PTHR11388:SF76">
    <property type="entry name" value="SOLUTE CARRIER ORGANIC ANION TRANSPORTER FAMILY MEMBER"/>
    <property type="match status" value="1"/>
</dbReference>
<dbReference type="NCBIfam" id="TIGR00805">
    <property type="entry name" value="oat"/>
    <property type="match status" value="1"/>
</dbReference>
<keyword evidence="9 11" id="KW-0472">Membrane</keyword>
<evidence type="ECO:0000256" key="6">
    <source>
        <dbReference type="ARBA" id="ARBA00022771"/>
    </source>
</evidence>
<keyword evidence="5" id="KW-0479">Metal-binding</keyword>
<comment type="caution">
    <text evidence="13">The sequence shown here is derived from an EMBL/GenBank/DDBJ whole genome shotgun (WGS) entry which is preliminary data.</text>
</comment>
<organism evidence="13 14">
    <name type="scientific">Blomia tropicalis</name>
    <name type="common">Mite</name>
    <dbReference type="NCBI Taxonomy" id="40697"/>
    <lineage>
        <taxon>Eukaryota</taxon>
        <taxon>Metazoa</taxon>
        <taxon>Ecdysozoa</taxon>
        <taxon>Arthropoda</taxon>
        <taxon>Chelicerata</taxon>
        <taxon>Arachnida</taxon>
        <taxon>Acari</taxon>
        <taxon>Acariformes</taxon>
        <taxon>Sarcoptiformes</taxon>
        <taxon>Astigmata</taxon>
        <taxon>Glycyphagoidea</taxon>
        <taxon>Echimyopodidae</taxon>
        <taxon>Blomia</taxon>
    </lineage>
</organism>
<keyword evidence="7" id="KW-0862">Zinc</keyword>
<evidence type="ECO:0000256" key="4">
    <source>
        <dbReference type="ARBA" id="ARBA00022692"/>
    </source>
</evidence>
<evidence type="ECO:0000256" key="5">
    <source>
        <dbReference type="ARBA" id="ARBA00022723"/>
    </source>
</evidence>
<feature type="domain" description="Kazal-like" evidence="12">
    <location>
        <begin position="403"/>
        <end position="457"/>
    </location>
</feature>
<dbReference type="Pfam" id="PF03137">
    <property type="entry name" value="OATP"/>
    <property type="match status" value="1"/>
</dbReference>
<evidence type="ECO:0000256" key="1">
    <source>
        <dbReference type="ARBA" id="ARBA00004651"/>
    </source>
</evidence>
<evidence type="ECO:0000256" key="2">
    <source>
        <dbReference type="ARBA" id="ARBA00009657"/>
    </source>
</evidence>
<dbReference type="GO" id="GO:0016323">
    <property type="term" value="C:basolateral plasma membrane"/>
    <property type="evidence" value="ECO:0007669"/>
    <property type="project" value="TreeGrafter"/>
</dbReference>